<keyword evidence="2" id="KW-1185">Reference proteome</keyword>
<dbReference type="EMBL" id="JAPFFJ010000013">
    <property type="protein sequence ID" value="KAJ6413945.1"/>
    <property type="molecule type" value="Genomic_DNA"/>
</dbReference>
<organism evidence="1 2">
    <name type="scientific">Salix udensis</name>
    <dbReference type="NCBI Taxonomy" id="889485"/>
    <lineage>
        <taxon>Eukaryota</taxon>
        <taxon>Viridiplantae</taxon>
        <taxon>Streptophyta</taxon>
        <taxon>Embryophyta</taxon>
        <taxon>Tracheophyta</taxon>
        <taxon>Spermatophyta</taxon>
        <taxon>Magnoliopsida</taxon>
        <taxon>eudicotyledons</taxon>
        <taxon>Gunneridae</taxon>
        <taxon>Pentapetalae</taxon>
        <taxon>rosids</taxon>
        <taxon>fabids</taxon>
        <taxon>Malpighiales</taxon>
        <taxon>Salicaceae</taxon>
        <taxon>Saliceae</taxon>
        <taxon>Salix</taxon>
    </lineage>
</organism>
<sequence length="56" mass="6671">MLCHVGLRLLGVHSWVHHRLAHYHPRSSNLRCMRRWHIAVGECINRSSDRHCSSWD</sequence>
<name>A0AAD6JZ42_9ROSI</name>
<gene>
    <name evidence="1" type="ORF">OIU84_006700</name>
</gene>
<evidence type="ECO:0000313" key="2">
    <source>
        <dbReference type="Proteomes" id="UP001162972"/>
    </source>
</evidence>
<reference evidence="1 2" key="1">
    <citation type="journal article" date="2023" name="Int. J. Mol. Sci.">
        <title>De Novo Assembly and Annotation of 11 Diverse Shrub Willow (Salix) Genomes Reveals Novel Gene Organization in Sex-Linked Regions.</title>
        <authorList>
            <person name="Hyden B."/>
            <person name="Feng K."/>
            <person name="Yates T.B."/>
            <person name="Jawdy S."/>
            <person name="Cereghino C."/>
            <person name="Smart L.B."/>
            <person name="Muchero W."/>
        </authorList>
    </citation>
    <scope>NUCLEOTIDE SEQUENCE [LARGE SCALE GENOMIC DNA]</scope>
    <source>
        <tissue evidence="1">Shoot tip</tissue>
    </source>
</reference>
<dbReference type="AlphaFoldDB" id="A0AAD6JZ42"/>
<accession>A0AAD6JZ42</accession>
<dbReference type="Proteomes" id="UP001162972">
    <property type="component" value="Chromosome 5"/>
</dbReference>
<evidence type="ECO:0000313" key="1">
    <source>
        <dbReference type="EMBL" id="KAJ6413945.1"/>
    </source>
</evidence>
<comment type="caution">
    <text evidence="1">The sequence shown here is derived from an EMBL/GenBank/DDBJ whole genome shotgun (WGS) entry which is preliminary data.</text>
</comment>
<protein>
    <submittedName>
        <fullName evidence="1">Uncharacterized protein</fullName>
    </submittedName>
</protein>
<proteinExistence type="predicted"/>